<reference evidence="2 3" key="1">
    <citation type="submission" date="2016-08" db="EMBL/GenBank/DDBJ databases">
        <title>Hymenobacter coccineus sp. nov., Hymenobacter lapidarius sp. nov. and Hymenobacter glacialis sp. nov., isolated from Antarctic soil.</title>
        <authorList>
            <person name="Sedlacek I."/>
            <person name="Kralova S."/>
            <person name="Kyrova K."/>
            <person name="Maslanova I."/>
            <person name="Stankova E."/>
            <person name="Vrbovska V."/>
            <person name="Nemec M."/>
            <person name="Bartak M."/>
            <person name="Svec P."/>
            <person name="Busse H.-J."/>
            <person name="Pantucek R."/>
        </authorList>
    </citation>
    <scope>NUCLEOTIDE SEQUENCE [LARGE SCALE GENOMIC DNA]</scope>
    <source>
        <strain evidence="2 3">CCM 8649</strain>
    </source>
</reference>
<dbReference type="EMBL" id="MDZA01000426">
    <property type="protein sequence ID" value="OGX82785.1"/>
    <property type="molecule type" value="Genomic_DNA"/>
</dbReference>
<dbReference type="PANTHER" id="PTHR34107:SF7">
    <property type="entry name" value="SLR2092 PROTEIN"/>
    <property type="match status" value="1"/>
</dbReference>
<feature type="domain" description="Putative restriction endonuclease" evidence="1">
    <location>
        <begin position="13"/>
        <end position="184"/>
    </location>
</feature>
<dbReference type="Gene3D" id="3.90.1570.10">
    <property type="entry name" value="tt1808, chain A"/>
    <property type="match status" value="1"/>
</dbReference>
<dbReference type="Proteomes" id="UP000177506">
    <property type="component" value="Unassembled WGS sequence"/>
</dbReference>
<evidence type="ECO:0000313" key="2">
    <source>
        <dbReference type="EMBL" id="OGX82785.1"/>
    </source>
</evidence>
<dbReference type="InterPro" id="IPR012296">
    <property type="entry name" value="Nuclease_put_TT1808"/>
</dbReference>
<dbReference type="InterPro" id="IPR008538">
    <property type="entry name" value="Uma2"/>
</dbReference>
<name>A0A1G1SVY3_9BACT</name>
<gene>
    <name evidence="2" type="ORF">BEN49_02485</name>
</gene>
<dbReference type="PANTHER" id="PTHR34107">
    <property type="entry name" value="SLL0198 PROTEIN-RELATED"/>
    <property type="match status" value="1"/>
</dbReference>
<sequence>MLRGALIAGFSDDEFFQFCQENDSARIERTADHEIIIMPPAGFESSFSSGQAYGSLYVWQRQTKLGRAVESSAGYLLPDGAVLSPDASWVSSERLATVSAAQLQKFPPLCPDFIIEVKSPSDSLKGLQAKMEQWLQNGVRLGFLLNTETETAYVYAPGQPMQTVQGFDKELSGEPVLPGFRLDLRELKR</sequence>
<evidence type="ECO:0000313" key="3">
    <source>
        <dbReference type="Proteomes" id="UP000177506"/>
    </source>
</evidence>
<dbReference type="CDD" id="cd06260">
    <property type="entry name" value="DUF820-like"/>
    <property type="match status" value="1"/>
</dbReference>
<comment type="caution">
    <text evidence="2">The sequence shown here is derived from an EMBL/GenBank/DDBJ whole genome shotgun (WGS) entry which is preliminary data.</text>
</comment>
<keyword evidence="3" id="KW-1185">Reference proteome</keyword>
<organism evidence="2 3">
    <name type="scientific">Hymenobacter coccineus</name>
    <dbReference type="NCBI Taxonomy" id="1908235"/>
    <lineage>
        <taxon>Bacteria</taxon>
        <taxon>Pseudomonadati</taxon>
        <taxon>Bacteroidota</taxon>
        <taxon>Cytophagia</taxon>
        <taxon>Cytophagales</taxon>
        <taxon>Hymenobacteraceae</taxon>
        <taxon>Hymenobacter</taxon>
    </lineage>
</organism>
<dbReference type="SUPFAM" id="SSF52980">
    <property type="entry name" value="Restriction endonuclease-like"/>
    <property type="match status" value="1"/>
</dbReference>
<proteinExistence type="predicted"/>
<dbReference type="Pfam" id="PF05685">
    <property type="entry name" value="Uma2"/>
    <property type="match status" value="1"/>
</dbReference>
<accession>A0A1G1SVY3</accession>
<dbReference type="AlphaFoldDB" id="A0A1G1SVY3"/>
<protein>
    <recommendedName>
        <fullName evidence="1">Putative restriction endonuclease domain-containing protein</fullName>
    </recommendedName>
</protein>
<dbReference type="InterPro" id="IPR011335">
    <property type="entry name" value="Restrct_endonuc-II-like"/>
</dbReference>
<evidence type="ECO:0000259" key="1">
    <source>
        <dbReference type="Pfam" id="PF05685"/>
    </source>
</evidence>